<proteinExistence type="inferred from homology"/>
<evidence type="ECO:0000259" key="18">
    <source>
        <dbReference type="PROSITE" id="PS51726"/>
    </source>
</evidence>
<dbReference type="EC" id="2.3.1.48" evidence="3"/>
<accession>A0A813V1K1</accession>
<keyword evidence="13" id="KW-0539">Nucleus</keyword>
<dbReference type="GO" id="GO:0004402">
    <property type="term" value="F:histone acetyltransferase activity"/>
    <property type="evidence" value="ECO:0007669"/>
    <property type="project" value="InterPro"/>
</dbReference>
<dbReference type="Pfam" id="PF01853">
    <property type="entry name" value="MOZ_SAS"/>
    <property type="match status" value="1"/>
</dbReference>
<dbReference type="InterPro" id="IPR050603">
    <property type="entry name" value="MYST_HAT"/>
</dbReference>
<keyword evidence="6" id="KW-0677">Repeat</keyword>
<reference evidence="19" key="1">
    <citation type="submission" date="2021-02" db="EMBL/GenBank/DDBJ databases">
        <authorList>
            <person name="Nowell W R."/>
        </authorList>
    </citation>
    <scope>NUCLEOTIDE SEQUENCE</scope>
</reference>
<keyword evidence="8" id="KW-0862">Zinc</keyword>
<keyword evidence="10" id="KW-0007">Acetylation</keyword>
<evidence type="ECO:0000256" key="7">
    <source>
        <dbReference type="ARBA" id="ARBA00022771"/>
    </source>
</evidence>
<feature type="region of interest" description="Disordered" evidence="16">
    <location>
        <begin position="312"/>
        <end position="371"/>
    </location>
</feature>
<dbReference type="Pfam" id="PF17772">
    <property type="entry name" value="zf-MYST"/>
    <property type="match status" value="1"/>
</dbReference>
<dbReference type="GO" id="GO:0005634">
    <property type="term" value="C:nucleus"/>
    <property type="evidence" value="ECO:0007669"/>
    <property type="project" value="UniProtKB-SubCell"/>
</dbReference>
<feature type="domain" description="MYST-type HAT" evidence="18">
    <location>
        <begin position="443"/>
        <end position="722"/>
    </location>
</feature>
<feature type="compositionally biased region" description="Low complexity" evidence="16">
    <location>
        <begin position="16"/>
        <end position="32"/>
    </location>
</feature>
<dbReference type="InterPro" id="IPR013083">
    <property type="entry name" value="Znf_RING/FYVE/PHD"/>
</dbReference>
<keyword evidence="12" id="KW-0804">Transcription</keyword>
<dbReference type="GO" id="GO:0003682">
    <property type="term" value="F:chromatin binding"/>
    <property type="evidence" value="ECO:0007669"/>
    <property type="project" value="TreeGrafter"/>
</dbReference>
<feature type="compositionally biased region" description="Polar residues" evidence="16">
    <location>
        <begin position="911"/>
        <end position="927"/>
    </location>
</feature>
<dbReference type="GO" id="GO:0008270">
    <property type="term" value="F:zinc ion binding"/>
    <property type="evidence" value="ECO:0007669"/>
    <property type="project" value="UniProtKB-KW"/>
</dbReference>
<feature type="compositionally biased region" description="Basic and acidic residues" evidence="16">
    <location>
        <begin position="929"/>
        <end position="940"/>
    </location>
</feature>
<evidence type="ECO:0000256" key="8">
    <source>
        <dbReference type="ARBA" id="ARBA00022833"/>
    </source>
</evidence>
<dbReference type="PROSITE" id="PS50016">
    <property type="entry name" value="ZF_PHD_2"/>
    <property type="match status" value="2"/>
</dbReference>
<feature type="domain" description="PHD-type" evidence="17">
    <location>
        <begin position="42"/>
        <end position="101"/>
    </location>
</feature>
<evidence type="ECO:0000256" key="5">
    <source>
        <dbReference type="ARBA" id="ARBA00022723"/>
    </source>
</evidence>
<dbReference type="FunFam" id="3.30.40.10:FF:000005">
    <property type="entry name" value="zinc finger protein isoform X1"/>
    <property type="match status" value="1"/>
</dbReference>
<evidence type="ECO:0000256" key="15">
    <source>
        <dbReference type="PROSITE-ProRule" id="PRU00146"/>
    </source>
</evidence>
<name>A0A813V1K1_9BILA</name>
<feature type="compositionally biased region" description="Low complexity" evidence="16">
    <location>
        <begin position="996"/>
        <end position="1014"/>
    </location>
</feature>
<dbReference type="FunFam" id="3.40.630.30:FF:000001">
    <property type="entry name" value="Histone acetyltransferase"/>
    <property type="match status" value="1"/>
</dbReference>
<feature type="region of interest" description="Disordered" evidence="16">
    <location>
        <begin position="785"/>
        <end position="808"/>
    </location>
</feature>
<evidence type="ECO:0000256" key="2">
    <source>
        <dbReference type="ARBA" id="ARBA00010107"/>
    </source>
</evidence>
<dbReference type="GO" id="GO:0003712">
    <property type="term" value="F:transcription coregulator activity"/>
    <property type="evidence" value="ECO:0007669"/>
    <property type="project" value="TreeGrafter"/>
</dbReference>
<dbReference type="InterPro" id="IPR011011">
    <property type="entry name" value="Znf_FYVE_PHD"/>
</dbReference>
<dbReference type="PROSITE" id="PS51726">
    <property type="entry name" value="MYST_HAT"/>
    <property type="match status" value="1"/>
</dbReference>
<feature type="region of interest" description="Disordered" evidence="16">
    <location>
        <begin position="1253"/>
        <end position="1276"/>
    </location>
</feature>
<dbReference type="InterPro" id="IPR002717">
    <property type="entry name" value="HAT_MYST-type"/>
</dbReference>
<feature type="compositionally biased region" description="Basic residues" evidence="16">
    <location>
        <begin position="785"/>
        <end position="795"/>
    </location>
</feature>
<evidence type="ECO:0000313" key="19">
    <source>
        <dbReference type="EMBL" id="CAF0836914.1"/>
    </source>
</evidence>
<dbReference type="InterPro" id="IPR040706">
    <property type="entry name" value="Zf-MYST"/>
</dbReference>
<dbReference type="GO" id="GO:0006357">
    <property type="term" value="P:regulation of transcription by RNA polymerase II"/>
    <property type="evidence" value="ECO:0007669"/>
    <property type="project" value="TreeGrafter"/>
</dbReference>
<evidence type="ECO:0000256" key="16">
    <source>
        <dbReference type="SAM" id="MobiDB-lite"/>
    </source>
</evidence>
<dbReference type="GO" id="GO:0040029">
    <property type="term" value="P:epigenetic regulation of gene expression"/>
    <property type="evidence" value="ECO:0007669"/>
    <property type="project" value="UniProtKB-ARBA"/>
</dbReference>
<dbReference type="PANTHER" id="PTHR10615">
    <property type="entry name" value="HISTONE ACETYLTRANSFERASE"/>
    <property type="match status" value="1"/>
</dbReference>
<keyword evidence="4" id="KW-0808">Transferase</keyword>
<dbReference type="Gene3D" id="3.30.40.10">
    <property type="entry name" value="Zinc/RING finger domain, C3HC4 (zinc finger)"/>
    <property type="match status" value="1"/>
</dbReference>
<evidence type="ECO:0000256" key="11">
    <source>
        <dbReference type="ARBA" id="ARBA00023015"/>
    </source>
</evidence>
<dbReference type="Gene3D" id="1.10.10.10">
    <property type="entry name" value="Winged helix-like DNA-binding domain superfamily/Winged helix DNA-binding domain"/>
    <property type="match status" value="1"/>
</dbReference>
<evidence type="ECO:0000256" key="1">
    <source>
        <dbReference type="ARBA" id="ARBA00004123"/>
    </source>
</evidence>
<organism evidence="19 20">
    <name type="scientific">Rotaria sordida</name>
    <dbReference type="NCBI Taxonomy" id="392033"/>
    <lineage>
        <taxon>Eukaryota</taxon>
        <taxon>Metazoa</taxon>
        <taxon>Spiralia</taxon>
        <taxon>Gnathifera</taxon>
        <taxon>Rotifera</taxon>
        <taxon>Eurotatoria</taxon>
        <taxon>Bdelloidea</taxon>
        <taxon>Philodinida</taxon>
        <taxon>Philodinidae</taxon>
        <taxon>Rotaria</taxon>
    </lineage>
</organism>
<feature type="region of interest" description="Disordered" evidence="16">
    <location>
        <begin position="911"/>
        <end position="940"/>
    </location>
</feature>
<dbReference type="InterPro" id="IPR016181">
    <property type="entry name" value="Acyl_CoA_acyltransferase"/>
</dbReference>
<dbReference type="Pfam" id="PF00628">
    <property type="entry name" value="PHD"/>
    <property type="match status" value="1"/>
</dbReference>
<gene>
    <name evidence="19" type="ORF">ZHD862_LOCUS4171</name>
</gene>
<evidence type="ECO:0000256" key="4">
    <source>
        <dbReference type="ARBA" id="ARBA00022679"/>
    </source>
</evidence>
<keyword evidence="5" id="KW-0479">Metal-binding</keyword>
<comment type="caution">
    <text evidence="19">The sequence shown here is derived from an EMBL/GenBank/DDBJ whole genome shotgun (WGS) entry which is preliminary data.</text>
</comment>
<feature type="region of interest" description="Disordered" evidence="16">
    <location>
        <begin position="843"/>
        <end position="885"/>
    </location>
</feature>
<evidence type="ECO:0000256" key="12">
    <source>
        <dbReference type="ARBA" id="ARBA00023163"/>
    </source>
</evidence>
<evidence type="ECO:0000313" key="20">
    <source>
        <dbReference type="Proteomes" id="UP000663864"/>
    </source>
</evidence>
<feature type="region of interest" description="Disordered" evidence="16">
    <location>
        <begin position="1"/>
        <end position="35"/>
    </location>
</feature>
<evidence type="ECO:0000256" key="3">
    <source>
        <dbReference type="ARBA" id="ARBA00013184"/>
    </source>
</evidence>
<protein>
    <recommendedName>
        <fullName evidence="3">histone acetyltransferase</fullName>
        <ecNumber evidence="3">2.3.1.48</ecNumber>
    </recommendedName>
</protein>
<evidence type="ECO:0000256" key="9">
    <source>
        <dbReference type="ARBA" id="ARBA00022853"/>
    </source>
</evidence>
<feature type="region of interest" description="Disordered" evidence="16">
    <location>
        <begin position="996"/>
        <end position="1015"/>
    </location>
</feature>
<evidence type="ECO:0000259" key="17">
    <source>
        <dbReference type="PROSITE" id="PS50016"/>
    </source>
</evidence>
<dbReference type="GO" id="GO:0070775">
    <property type="term" value="C:H3 histone acetyltransferase complex"/>
    <property type="evidence" value="ECO:0007669"/>
    <property type="project" value="UniProtKB-ARBA"/>
</dbReference>
<sequence length="1276" mass="145844">MVAKGTRDRRSSLAKVTTTPTTTRRTQVSSTSQDKKKTAKPIGICGFCLGDNEKNANGVPEEMIHCAECGNSGHPSCLQYSEKLVKKIRTIHWQCIDCKRCIICNKSDDSLLFCDFCDSGIHPQCCNPPLNNIPKGDFACHACHDEIMSSPNKNLSSSSTRSRRSNISNDENTSKIISYPVAQVIDNMSNFFIPNKSNHNDIRQQSVQKAMKYLRENKTLKSSNRKLLKRLHSSSSSNIIKENDQLLTKTNLISSKSQRIRKKLLQDDDLCSNLQTSTPLLTRQLSNKKSLTIEPLTFQTIYPIEELNKTPSLRSTNKRKHSTNSLSPISIRSSIVRKRTKTESSIKKQHSKNNSNKQNESLTEDDQSGDEKTIQSIVVRRKLNLDLSKYKNPPAFIKDILPDNILENDIYLFLESRKDSTKLITDCSDKFNQSNESMEDDVTKTRWPPYIVFGPDLIKTWYSSSYPQEYARVPCLYICEFCLKYMKCEQVYDRHRKKCTAFYPPANEIYHKDDLSVFEVDGNINRFYCQNLCLLAKLFLDHKTLYYDVEPFLFYVLTKNDANGCHFIGYFSKEKHCPQKYNLSCITVLPNCQRRGYGRFLIELSYLLSQKEGQVGTPERPLSTLGAQTYESYWKIKIVEQLLICYNENKKKCLLKMIMSETGMAIDDIIETLQNLGVLTMKSNGKPVITADVTQLETILKNDKIKHAHWVSIDSEYLRFTPVLTPLLLINEEKAVEKEVKEIQIVFKQIGRDAAEAALLEAESNDGLNSTETVRYIRRRKNGHKRRSIIVKRRTPINNKSNKNESIITNDDSCTIDTIINDIDEHSQEYKPRRQFSIINETTKEQEQEQEQEREPEQEQKQEQKQEQEQEQKQEEDKSIPLIPSPKLILKHPTLKQLKLDQFLKLIQPEGNLSTNEEPKTNHTSHSNLENKNENNEEIHLHSRRITRNTRLNSTSKLDNDLVIVSNENSSETLNKPDLNHQDSLTIQINEGDLSLATSNDSSTTTSTLNSSSTFNMDRPLSLKKRGLTSSDIQALIDSTVSPSKNKTDQSILTCETNLTTKKQPETLSLLSDILASPLLQSLNGTDDERKIEHIESQLKTSTASIVNNNQEKEKIEQDLSRKNLFETTIQSIEPIDDEQPPSLTSPTSMIISQSNHYNYSTRPKQQINNFNPSTNMTYNFSDTSYPYTTYPQVPSYDMQSYYYPSTIPMDYTPYYPTSSTSVYPPSGSIYGNTSEQQSYYSSNNVNTISYSGNGTTPYTYPTPQPSSTVPTTQRH</sequence>
<feature type="compositionally biased region" description="Basic and acidic residues" evidence="16">
    <location>
        <begin position="1"/>
        <end position="11"/>
    </location>
</feature>
<evidence type="ECO:0000256" key="14">
    <source>
        <dbReference type="PIRSR" id="PIRSR602717-51"/>
    </source>
</evidence>
<keyword evidence="11" id="KW-0805">Transcription regulation</keyword>
<comment type="subcellular location">
    <subcellularLocation>
        <location evidence="1">Nucleus</location>
    </subcellularLocation>
</comment>
<evidence type="ECO:0000256" key="13">
    <source>
        <dbReference type="ARBA" id="ARBA00023242"/>
    </source>
</evidence>
<dbReference type="FunFam" id="3.30.60.60:FF:000001">
    <property type="entry name" value="Histone acetyltransferase"/>
    <property type="match status" value="1"/>
</dbReference>
<feature type="active site" description="Proton donor/acceptor" evidence="14">
    <location>
        <position position="619"/>
    </location>
</feature>
<keyword evidence="7 15" id="KW-0863">Zinc-finger</keyword>
<dbReference type="InterPro" id="IPR019787">
    <property type="entry name" value="Znf_PHD-finger"/>
</dbReference>
<feature type="compositionally biased region" description="Polar residues" evidence="16">
    <location>
        <begin position="323"/>
        <end position="333"/>
    </location>
</feature>
<feature type="compositionally biased region" description="Low complexity" evidence="16">
    <location>
        <begin position="797"/>
        <end position="808"/>
    </location>
</feature>
<dbReference type="InterPro" id="IPR036388">
    <property type="entry name" value="WH-like_DNA-bd_sf"/>
</dbReference>
<evidence type="ECO:0000256" key="10">
    <source>
        <dbReference type="ARBA" id="ARBA00022990"/>
    </source>
</evidence>
<dbReference type="AlphaFoldDB" id="A0A813V1K1"/>
<feature type="compositionally biased region" description="Basic and acidic residues" evidence="16">
    <location>
        <begin position="843"/>
        <end position="879"/>
    </location>
</feature>
<dbReference type="SMART" id="SM00249">
    <property type="entry name" value="PHD"/>
    <property type="match status" value="2"/>
</dbReference>
<dbReference type="InterPro" id="IPR001965">
    <property type="entry name" value="Znf_PHD"/>
</dbReference>
<evidence type="ECO:0000256" key="6">
    <source>
        <dbReference type="ARBA" id="ARBA00022737"/>
    </source>
</evidence>
<dbReference type="Gene3D" id="3.40.630.30">
    <property type="match status" value="1"/>
</dbReference>
<feature type="compositionally biased region" description="Low complexity" evidence="16">
    <location>
        <begin position="1256"/>
        <end position="1276"/>
    </location>
</feature>
<dbReference type="SUPFAM" id="SSF55729">
    <property type="entry name" value="Acyl-CoA N-acyltransferases (Nat)"/>
    <property type="match status" value="1"/>
</dbReference>
<feature type="domain" description="PHD-type" evidence="17">
    <location>
        <begin position="98"/>
        <end position="146"/>
    </location>
</feature>
<dbReference type="SUPFAM" id="SSF57903">
    <property type="entry name" value="FYVE/PHD zinc finger"/>
    <property type="match status" value="2"/>
</dbReference>
<dbReference type="Gene3D" id="3.30.60.60">
    <property type="entry name" value="N-acetyl transferase-like"/>
    <property type="match status" value="1"/>
</dbReference>
<dbReference type="Proteomes" id="UP000663864">
    <property type="component" value="Unassembled WGS sequence"/>
</dbReference>
<dbReference type="EMBL" id="CAJNOT010000097">
    <property type="protein sequence ID" value="CAF0836914.1"/>
    <property type="molecule type" value="Genomic_DNA"/>
</dbReference>
<keyword evidence="9" id="KW-0156">Chromatin regulator</keyword>
<dbReference type="PANTHER" id="PTHR10615:SF217">
    <property type="entry name" value="HISTONE ACETYLTRANSFERASE"/>
    <property type="match status" value="1"/>
</dbReference>
<comment type="similarity">
    <text evidence="2">Belongs to the MYST (SAS/MOZ) family.</text>
</comment>